<evidence type="ECO:0008006" key="5">
    <source>
        <dbReference type="Google" id="ProtNLM"/>
    </source>
</evidence>
<dbReference type="Gene3D" id="1.20.900.10">
    <property type="entry name" value="Dbl homology (DH) domain"/>
    <property type="match status" value="1"/>
</dbReference>
<evidence type="ECO:0000313" key="3">
    <source>
        <dbReference type="EMBL" id="EDR25914.1"/>
    </source>
</evidence>
<name>B0EHX0_ENTDS</name>
<sequence length="698" mass="81246">MSKTIHHKVIVKSKGLDTFDDTTKTEKRQKSRKTMTPADIISFNNTEIEQLFNDIKIGREHANEGIKLIPSLTRFSDTLNEHHQHTEIIKNLMQNLTNKKGDHREEFTSCMTATGITTSLISYEMSDRNEKLIEIMQKWKLFLENTKDYIKNRIEYDKLFKEYNKIIEKVKQMNSQTKPDVKKAAQLQEQKEEITIKTIKEGDQLRKLYNEMYVTFMNLMMGSCSKYHNFIKKSPDTYINYQNQFNQGIEKFNTVIDESSDDDETIKPPDWMNNSPNCFHMFQAESMYLESMNYLIQIYAKKILFDPNLALSGFSIDDVNLIFSGIELIRRLHSGILRKLSRCTLETFLSVYSSRVAQIYQVYHNHCSKFGKAFSRFHQCLNSHQFKNFVEEIATSNKIPPLGELLRTPFIQLSQYVPIFTRMKSEFTNNIEDLETLIYVFTRLSGHCELAETNFATAMEMNKISGVPPKQPPYRRFFSSIPCSLNKTEGVMFLFSDTLMFTKSNKEHEQVFVEQYETKNIEKFEINEKQKTVKIIFATRGKKLRDLDLFFNKLDIAHKFTNELSQIGYFYKNKKIFGVDIKLATQLHEDETRLMPKVLHHIFDALELTAPSTEGIMRLSSNVIELDGLIYKIDAGGDIDDNRGDTLLLANTIKKYCAGLPNKLPLKLQITEGVSNIQSILQTLDKSYLAFIERLFRV</sequence>
<dbReference type="InterPro" id="IPR008936">
    <property type="entry name" value="Rho_GTPase_activation_prot"/>
</dbReference>
<dbReference type="GO" id="GO:0005085">
    <property type="term" value="F:guanyl-nucleotide exchange factor activity"/>
    <property type="evidence" value="ECO:0007669"/>
    <property type="project" value="InterPro"/>
</dbReference>
<dbReference type="Gene3D" id="1.10.555.10">
    <property type="entry name" value="Rho GTPase activation protein"/>
    <property type="match status" value="1"/>
</dbReference>
<dbReference type="InterPro" id="IPR035899">
    <property type="entry name" value="DBL_dom_sf"/>
</dbReference>
<reference evidence="4" key="1">
    <citation type="submission" date="2007-12" db="EMBL/GenBank/DDBJ databases">
        <title>Annotation of Entamoeba dispar SAW760.</title>
        <authorList>
            <person name="Lorenzi H."/>
            <person name="Inman J."/>
            <person name="Schobel S."/>
            <person name="Amedeo P."/>
            <person name="Caler E."/>
        </authorList>
    </citation>
    <scope>NUCLEOTIDE SEQUENCE [LARGE SCALE GENOMIC DNA]</scope>
    <source>
        <strain evidence="4">ATCC PRA-260 / SAW760</strain>
    </source>
</reference>
<accession>B0EHX0</accession>
<dbReference type="KEGG" id="edi:EDI_044700"/>
<dbReference type="SMART" id="SM00325">
    <property type="entry name" value="RhoGEF"/>
    <property type="match status" value="1"/>
</dbReference>
<dbReference type="VEuPathDB" id="AmoebaDB:EDI_044700"/>
<feature type="domain" description="Rho-GAP" evidence="2">
    <location>
        <begin position="581"/>
        <end position="698"/>
    </location>
</feature>
<feature type="domain" description="DH" evidence="1">
    <location>
        <begin position="281"/>
        <end position="451"/>
    </location>
</feature>
<dbReference type="OrthoDB" id="3196451at2759"/>
<dbReference type="Proteomes" id="UP000008076">
    <property type="component" value="Unassembled WGS sequence"/>
</dbReference>
<dbReference type="PANTHER" id="PTHR23179">
    <property type="entry name" value="T-CELL ACTIVATION RHO GTPASE ACTIVATING PROTEIN-RELATED"/>
    <property type="match status" value="1"/>
</dbReference>
<evidence type="ECO:0000259" key="1">
    <source>
        <dbReference type="PROSITE" id="PS50010"/>
    </source>
</evidence>
<evidence type="ECO:0000259" key="2">
    <source>
        <dbReference type="PROSITE" id="PS50238"/>
    </source>
</evidence>
<keyword evidence="4" id="KW-1185">Reference proteome</keyword>
<dbReference type="EMBL" id="DS549356">
    <property type="protein sequence ID" value="EDR25914.1"/>
    <property type="molecule type" value="Genomic_DNA"/>
</dbReference>
<dbReference type="GO" id="GO:0005096">
    <property type="term" value="F:GTPase activator activity"/>
    <property type="evidence" value="ECO:0007669"/>
    <property type="project" value="TreeGrafter"/>
</dbReference>
<dbReference type="OMA" id="QPPYRRF"/>
<gene>
    <name evidence="3" type="ORF">EDI_044700</name>
</gene>
<dbReference type="PROSITE" id="PS50010">
    <property type="entry name" value="DH_2"/>
    <property type="match status" value="1"/>
</dbReference>
<dbReference type="AlphaFoldDB" id="B0EHX0"/>
<dbReference type="PROSITE" id="PS50238">
    <property type="entry name" value="RHOGAP"/>
    <property type="match status" value="1"/>
</dbReference>
<dbReference type="InterPro" id="IPR000198">
    <property type="entry name" value="RhoGAP_dom"/>
</dbReference>
<protein>
    <recommendedName>
        <fullName evidence="5">DH domain-containing protein</fullName>
    </recommendedName>
</protein>
<proteinExistence type="predicted"/>
<dbReference type="GeneID" id="5882877"/>
<evidence type="ECO:0000313" key="4">
    <source>
        <dbReference type="Proteomes" id="UP000008076"/>
    </source>
</evidence>
<organism evidence="4">
    <name type="scientific">Entamoeba dispar (strain ATCC PRA-260 / SAW760)</name>
    <dbReference type="NCBI Taxonomy" id="370354"/>
    <lineage>
        <taxon>Eukaryota</taxon>
        <taxon>Amoebozoa</taxon>
        <taxon>Evosea</taxon>
        <taxon>Archamoebae</taxon>
        <taxon>Mastigamoebida</taxon>
        <taxon>Entamoebidae</taxon>
        <taxon>Entamoeba</taxon>
    </lineage>
</organism>
<dbReference type="SUPFAM" id="SSF48350">
    <property type="entry name" value="GTPase activation domain, GAP"/>
    <property type="match status" value="1"/>
</dbReference>
<dbReference type="GO" id="GO:0007165">
    <property type="term" value="P:signal transduction"/>
    <property type="evidence" value="ECO:0007669"/>
    <property type="project" value="InterPro"/>
</dbReference>
<dbReference type="PANTHER" id="PTHR23179:SF3">
    <property type="entry name" value="RHO GTPASE-ACTIVATING PROTEIN 20"/>
    <property type="match status" value="1"/>
</dbReference>
<dbReference type="RefSeq" id="XP_001737823.1">
    <property type="nucleotide sequence ID" value="XM_001737771.1"/>
</dbReference>
<dbReference type="SUPFAM" id="SSF48065">
    <property type="entry name" value="DBL homology domain (DH-domain)"/>
    <property type="match status" value="1"/>
</dbReference>
<dbReference type="InterPro" id="IPR000219">
    <property type="entry name" value="DH_dom"/>
</dbReference>